<dbReference type="Pfam" id="PF07702">
    <property type="entry name" value="UTRA"/>
    <property type="match status" value="1"/>
</dbReference>
<dbReference type="GO" id="GO:0003677">
    <property type="term" value="F:DNA binding"/>
    <property type="evidence" value="ECO:0007669"/>
    <property type="project" value="UniProtKB-KW"/>
</dbReference>
<evidence type="ECO:0000256" key="2">
    <source>
        <dbReference type="ARBA" id="ARBA00023125"/>
    </source>
</evidence>
<dbReference type="Gene3D" id="1.10.10.10">
    <property type="entry name" value="Winged helix-like DNA-binding domain superfamily/Winged helix DNA-binding domain"/>
    <property type="match status" value="1"/>
</dbReference>
<sequence length="236" mass="27489">MTHKYKTISQELEEKILTGYYHAGSKLPTEEELIHEYNVSRNTIRKAIDNLVKKGHIMPVQGSGLFIRDVSYKNAINLENFKGLTADHQGNTVTTELLEFKEIQANKEIAEIMKCEEGQELYYINRLRIIDGKQWVVEYSYFNKEYIPYLNREIILDSIYQYIQTGLKKQIGYVDRVIEAAPLNEKDAKLLGLEVGDPALISTNKSMFKTGEIFDYSIDVHHYKYTRFLKLSNLLY</sequence>
<dbReference type="PRINTS" id="PR00035">
    <property type="entry name" value="HTHGNTR"/>
</dbReference>
<dbReference type="CDD" id="cd07377">
    <property type="entry name" value="WHTH_GntR"/>
    <property type="match status" value="1"/>
</dbReference>
<evidence type="ECO:0000313" key="5">
    <source>
        <dbReference type="EMBL" id="QNN60090.1"/>
    </source>
</evidence>
<dbReference type="SMART" id="SM00866">
    <property type="entry name" value="UTRA"/>
    <property type="match status" value="1"/>
</dbReference>
<evidence type="ECO:0000256" key="1">
    <source>
        <dbReference type="ARBA" id="ARBA00023015"/>
    </source>
</evidence>
<dbReference type="RefSeq" id="WP_187533222.1">
    <property type="nucleotide sequence ID" value="NZ_CBCSHU010000020.1"/>
</dbReference>
<dbReference type="PROSITE" id="PS50949">
    <property type="entry name" value="HTH_GNTR"/>
    <property type="match status" value="1"/>
</dbReference>
<dbReference type="InterPro" id="IPR050679">
    <property type="entry name" value="Bact_HTH_transcr_reg"/>
</dbReference>
<dbReference type="InterPro" id="IPR011663">
    <property type="entry name" value="UTRA"/>
</dbReference>
<dbReference type="AlphaFoldDB" id="A0A7G9RWW5"/>
<evidence type="ECO:0000313" key="6">
    <source>
        <dbReference type="Proteomes" id="UP000515928"/>
    </source>
</evidence>
<dbReference type="Pfam" id="PF00392">
    <property type="entry name" value="GntR"/>
    <property type="match status" value="1"/>
</dbReference>
<protein>
    <submittedName>
        <fullName evidence="5">GntR family transcriptional regulator</fullName>
    </submittedName>
</protein>
<dbReference type="InterPro" id="IPR000524">
    <property type="entry name" value="Tscrpt_reg_HTH_GntR"/>
</dbReference>
<dbReference type="Proteomes" id="UP000515928">
    <property type="component" value="Chromosome"/>
</dbReference>
<dbReference type="Gene3D" id="3.40.1410.10">
    <property type="entry name" value="Chorismate lyase-like"/>
    <property type="match status" value="1"/>
</dbReference>
<dbReference type="GO" id="GO:0003700">
    <property type="term" value="F:DNA-binding transcription factor activity"/>
    <property type="evidence" value="ECO:0007669"/>
    <property type="project" value="InterPro"/>
</dbReference>
<dbReference type="SMART" id="SM00345">
    <property type="entry name" value="HTH_GNTR"/>
    <property type="match status" value="1"/>
</dbReference>
<keyword evidence="2" id="KW-0238">DNA-binding</keyword>
<dbReference type="InterPro" id="IPR036388">
    <property type="entry name" value="WH-like_DNA-bd_sf"/>
</dbReference>
<name>A0A7G9RWW5_9FIRM</name>
<evidence type="ECO:0000259" key="4">
    <source>
        <dbReference type="PROSITE" id="PS50949"/>
    </source>
</evidence>
<dbReference type="PANTHER" id="PTHR44846">
    <property type="entry name" value="MANNOSYL-D-GLYCERATE TRANSPORT/METABOLISM SYSTEM REPRESSOR MNGR-RELATED"/>
    <property type="match status" value="1"/>
</dbReference>
<dbReference type="GO" id="GO:0045892">
    <property type="term" value="P:negative regulation of DNA-templated transcription"/>
    <property type="evidence" value="ECO:0007669"/>
    <property type="project" value="TreeGrafter"/>
</dbReference>
<dbReference type="KEGG" id="eio:H9L01_06860"/>
<reference evidence="5 6" key="1">
    <citation type="submission" date="2020-08" db="EMBL/GenBank/DDBJ databases">
        <title>Genome sequence of Erysipelothrix inopinata DSM 15511T.</title>
        <authorList>
            <person name="Hyun D.-W."/>
            <person name="Bae J.-W."/>
        </authorList>
    </citation>
    <scope>NUCLEOTIDE SEQUENCE [LARGE SCALE GENOMIC DNA]</scope>
    <source>
        <strain evidence="5 6">DSM 15511</strain>
    </source>
</reference>
<accession>A0A7G9RWW5</accession>
<keyword evidence="6" id="KW-1185">Reference proteome</keyword>
<dbReference type="SUPFAM" id="SSF46785">
    <property type="entry name" value="Winged helix' DNA-binding domain"/>
    <property type="match status" value="1"/>
</dbReference>
<keyword evidence="3" id="KW-0804">Transcription</keyword>
<organism evidence="5 6">
    <name type="scientific">Erysipelothrix inopinata</name>
    <dbReference type="NCBI Taxonomy" id="225084"/>
    <lineage>
        <taxon>Bacteria</taxon>
        <taxon>Bacillati</taxon>
        <taxon>Bacillota</taxon>
        <taxon>Erysipelotrichia</taxon>
        <taxon>Erysipelotrichales</taxon>
        <taxon>Erysipelotrichaceae</taxon>
        <taxon>Erysipelothrix</taxon>
    </lineage>
</organism>
<proteinExistence type="predicted"/>
<dbReference type="InterPro" id="IPR036390">
    <property type="entry name" value="WH_DNA-bd_sf"/>
</dbReference>
<dbReference type="SUPFAM" id="SSF64288">
    <property type="entry name" value="Chorismate lyase-like"/>
    <property type="match status" value="1"/>
</dbReference>
<dbReference type="EMBL" id="CP060715">
    <property type="protein sequence ID" value="QNN60090.1"/>
    <property type="molecule type" value="Genomic_DNA"/>
</dbReference>
<gene>
    <name evidence="5" type="ORF">H9L01_06860</name>
</gene>
<keyword evidence="1" id="KW-0805">Transcription regulation</keyword>
<feature type="domain" description="HTH gntR-type" evidence="4">
    <location>
        <begin position="2"/>
        <end position="70"/>
    </location>
</feature>
<dbReference type="InterPro" id="IPR028978">
    <property type="entry name" value="Chorismate_lyase_/UTRA_dom_sf"/>
</dbReference>
<dbReference type="PANTHER" id="PTHR44846:SF4">
    <property type="entry name" value="HTH GNTR-TYPE DOMAIN-CONTAINING PROTEIN"/>
    <property type="match status" value="1"/>
</dbReference>
<evidence type="ECO:0000256" key="3">
    <source>
        <dbReference type="ARBA" id="ARBA00023163"/>
    </source>
</evidence>